<evidence type="ECO:0000313" key="3">
    <source>
        <dbReference type="Proteomes" id="UP000321685"/>
    </source>
</evidence>
<dbReference type="InterPro" id="IPR004360">
    <property type="entry name" value="Glyas_Fos-R_dOase_dom"/>
</dbReference>
<gene>
    <name evidence="2" type="ORF">PSU4_49220</name>
</gene>
<dbReference type="AlphaFoldDB" id="A0A511DSE0"/>
<proteinExistence type="predicted"/>
<comment type="caution">
    <text evidence="2">The sequence shown here is derived from an EMBL/GenBank/DDBJ whole genome shotgun (WGS) entry which is preliminary data.</text>
</comment>
<reference evidence="2 3" key="1">
    <citation type="submission" date="2019-07" db="EMBL/GenBank/DDBJ databases">
        <title>Whole genome shotgun sequence of Pseudonocardia sulfidoxydans NBRC 16205.</title>
        <authorList>
            <person name="Hosoyama A."/>
            <person name="Uohara A."/>
            <person name="Ohji S."/>
            <person name="Ichikawa N."/>
        </authorList>
    </citation>
    <scope>NUCLEOTIDE SEQUENCE [LARGE SCALE GENOMIC DNA]</scope>
    <source>
        <strain evidence="2 3">NBRC 16205</strain>
    </source>
</reference>
<accession>A0A511DSE0</accession>
<sequence length="126" mass="13907">MAITDWRIELIHLPVADVERAKHFYVDTIGFTLDHDHQMGPDLRFVQITPQGSACSFTIGQGLTDMAPGSLKGVQVVVPSAADALDHLRGKGIECSDVDEQPWGRFVYFTDPDGNSWVLQEIVVPT</sequence>
<keyword evidence="3" id="KW-1185">Reference proteome</keyword>
<organism evidence="2 3">
    <name type="scientific">Pseudonocardia sulfidoxydans NBRC 16205</name>
    <dbReference type="NCBI Taxonomy" id="1223511"/>
    <lineage>
        <taxon>Bacteria</taxon>
        <taxon>Bacillati</taxon>
        <taxon>Actinomycetota</taxon>
        <taxon>Actinomycetes</taxon>
        <taxon>Pseudonocardiales</taxon>
        <taxon>Pseudonocardiaceae</taxon>
        <taxon>Pseudonocardia</taxon>
    </lineage>
</organism>
<dbReference type="InterPro" id="IPR029068">
    <property type="entry name" value="Glyas_Bleomycin-R_OHBP_Dase"/>
</dbReference>
<dbReference type="PROSITE" id="PS51819">
    <property type="entry name" value="VOC"/>
    <property type="match status" value="1"/>
</dbReference>
<dbReference type="OrthoDB" id="485032at2"/>
<dbReference type="SUPFAM" id="SSF54593">
    <property type="entry name" value="Glyoxalase/Bleomycin resistance protein/Dihydroxybiphenyl dioxygenase"/>
    <property type="match status" value="1"/>
</dbReference>
<dbReference type="EMBL" id="BJVJ01000069">
    <property type="protein sequence ID" value="GEL25968.1"/>
    <property type="molecule type" value="Genomic_DNA"/>
</dbReference>
<feature type="domain" description="VOC" evidence="1">
    <location>
        <begin position="7"/>
        <end position="122"/>
    </location>
</feature>
<dbReference type="InterPro" id="IPR037523">
    <property type="entry name" value="VOC_core"/>
</dbReference>
<dbReference type="Proteomes" id="UP000321685">
    <property type="component" value="Unassembled WGS sequence"/>
</dbReference>
<dbReference type="RefSeq" id="WP_147113111.1">
    <property type="nucleotide sequence ID" value="NZ_BJVJ01000069.1"/>
</dbReference>
<evidence type="ECO:0000313" key="2">
    <source>
        <dbReference type="EMBL" id="GEL25968.1"/>
    </source>
</evidence>
<name>A0A511DSE0_9PSEU</name>
<dbReference type="Pfam" id="PF00903">
    <property type="entry name" value="Glyoxalase"/>
    <property type="match status" value="1"/>
</dbReference>
<dbReference type="Gene3D" id="3.10.180.10">
    <property type="entry name" value="2,3-Dihydroxybiphenyl 1,2-Dioxygenase, domain 1"/>
    <property type="match status" value="1"/>
</dbReference>
<dbReference type="PANTHER" id="PTHR36437:SF2">
    <property type="entry name" value="GLYOXALASE_BLEOMYCIN RESISTANCE PROTEIN_DIOXYGENASE"/>
    <property type="match status" value="1"/>
</dbReference>
<evidence type="ECO:0000259" key="1">
    <source>
        <dbReference type="PROSITE" id="PS51819"/>
    </source>
</evidence>
<protein>
    <submittedName>
        <fullName evidence="2">Glyoxalase</fullName>
    </submittedName>
</protein>
<dbReference type="PANTHER" id="PTHR36437">
    <property type="entry name" value="GLYOXALASE/BLEOMYCIN RESISTANCE PROTEIN/DIOXYGENASE"/>
    <property type="match status" value="1"/>
</dbReference>